<evidence type="ECO:0000313" key="1">
    <source>
        <dbReference type="EMBL" id="PQM30492.1"/>
    </source>
</evidence>
<dbReference type="AlphaFoldDB" id="A0A0C2I033"/>
<reference evidence="1 3" key="2">
    <citation type="journal article" date="2015" name="MBio">
        <title>Genome sequence of the Drosophila melanogaster male-killing Spiroplasma strain MSRO endosymbiont.</title>
        <authorList>
            <person name="Paredes J.C."/>
            <person name="Herren J.K."/>
            <person name="Schupfer F."/>
            <person name="Marin R."/>
            <person name="Claverol S."/>
            <person name="Kuo C.H."/>
            <person name="Lemaitre B."/>
            <person name="Beven L."/>
        </authorList>
    </citation>
    <scope>NUCLEOTIDE SEQUENCE [LARGE SCALE GENOMIC DNA]</scope>
    <source>
        <strain evidence="1 3">MSRO</strain>
    </source>
</reference>
<protein>
    <recommendedName>
        <fullName evidence="4">Lipoprotein</fullName>
    </recommendedName>
</protein>
<gene>
    <name evidence="1" type="ORF">SMSRO_SF002570</name>
    <name evidence="2" type="ORF">SMSRO_SF022730</name>
</gene>
<evidence type="ECO:0008006" key="4">
    <source>
        <dbReference type="Google" id="ProtNLM"/>
    </source>
</evidence>
<dbReference type="RefSeq" id="WP_040092660.1">
    <property type="nucleotide sequence ID" value="NZ_CM020866.1"/>
</dbReference>
<dbReference type="EMBL" id="JTLV02000001">
    <property type="protein sequence ID" value="PQM32364.1"/>
    <property type="molecule type" value="Genomic_DNA"/>
</dbReference>
<name>A0A0C2I033_9MOLU</name>
<reference evidence="1" key="3">
    <citation type="submission" date="2017-11" db="EMBL/GenBank/DDBJ databases">
        <title>Cell-free culture of the endosymbiotic bacteria Spiroplasma poulsonii highlights bacterial genes involved in host-symbiont interactions.</title>
        <authorList>
            <person name="Masson F."/>
            <person name="Calderon Copete S.P."/>
            <person name="Schupfer F."/>
            <person name="Garcia-Arraez G."/>
            <person name="Lemaitre B."/>
        </authorList>
    </citation>
    <scope>NUCLEOTIDE SEQUENCE</scope>
    <source>
        <strain evidence="1">MSRO</strain>
    </source>
</reference>
<sequence length="69" mass="7752">MKKLLSILGTITLVGTVAPNVVACHNKKNLSNESITAKDIKVFNRLLALLVKKLQIFVKKILIEKYNFN</sequence>
<dbReference type="NCBIfam" id="NF038029">
    <property type="entry name" value="LP_plasma"/>
    <property type="match status" value="1"/>
</dbReference>
<proteinExistence type="predicted"/>
<comment type="caution">
    <text evidence="1">The sequence shown here is derived from an EMBL/GenBank/DDBJ whole genome shotgun (WGS) entry which is preliminary data.</text>
</comment>
<dbReference type="Proteomes" id="UP000031565">
    <property type="component" value="Unassembled WGS sequence"/>
</dbReference>
<reference evidence="1" key="1">
    <citation type="submission" date="2014-10" db="EMBL/GenBank/DDBJ databases">
        <authorList>
            <person name="Seo M.-J."/>
            <person name="Seok Y.J."/>
            <person name="Cha I.-T."/>
        </authorList>
    </citation>
    <scope>NUCLEOTIDE SEQUENCE</scope>
    <source>
        <strain evidence="1">MSRO</strain>
    </source>
</reference>
<dbReference type="InterPro" id="IPR054816">
    <property type="entry name" value="Lipoprotein_mollicutes-type_CS"/>
</dbReference>
<dbReference type="OrthoDB" id="387392at2"/>
<accession>A0A0C2I033</accession>
<evidence type="ECO:0000313" key="2">
    <source>
        <dbReference type="EMBL" id="PQM32364.1"/>
    </source>
</evidence>
<dbReference type="NCBIfam" id="NF045726">
    <property type="entry name" value="XXplasma_LP"/>
    <property type="match status" value="1"/>
</dbReference>
<dbReference type="EMBL" id="JTLV02000001">
    <property type="protein sequence ID" value="PQM30492.1"/>
    <property type="molecule type" value="Genomic_DNA"/>
</dbReference>
<keyword evidence="3" id="KW-1185">Reference proteome</keyword>
<evidence type="ECO:0000313" key="3">
    <source>
        <dbReference type="Proteomes" id="UP000031565"/>
    </source>
</evidence>
<organism evidence="1 3">
    <name type="scientific">Spiroplasma poulsonii</name>
    <dbReference type="NCBI Taxonomy" id="2138"/>
    <lineage>
        <taxon>Bacteria</taxon>
        <taxon>Bacillati</taxon>
        <taxon>Mycoplasmatota</taxon>
        <taxon>Mollicutes</taxon>
        <taxon>Entomoplasmatales</taxon>
        <taxon>Spiroplasmataceae</taxon>
        <taxon>Spiroplasma</taxon>
    </lineage>
</organism>